<dbReference type="GO" id="GO:0015689">
    <property type="term" value="P:molybdate ion transport"/>
    <property type="evidence" value="ECO:0007669"/>
    <property type="project" value="InterPro"/>
</dbReference>
<dbReference type="InterPro" id="IPR050682">
    <property type="entry name" value="ModA/WtpA"/>
</dbReference>
<dbReference type="GO" id="GO:0046872">
    <property type="term" value="F:metal ion binding"/>
    <property type="evidence" value="ECO:0007669"/>
    <property type="project" value="UniProtKB-KW"/>
</dbReference>
<evidence type="ECO:0000313" key="4">
    <source>
        <dbReference type="EMBL" id="AFA47828.1"/>
    </source>
</evidence>
<dbReference type="EMBL" id="CP002987">
    <property type="protein sequence ID" value="AFA47828.1"/>
    <property type="molecule type" value="Genomic_DNA"/>
</dbReference>
<proteinExistence type="inferred from homology"/>
<reference evidence="5" key="1">
    <citation type="submission" date="2011-07" db="EMBL/GenBank/DDBJ databases">
        <title>Complete genome sequence of Acetobacterium woodii.</title>
        <authorList>
            <person name="Poehlein A."/>
            <person name="Schmidt S."/>
            <person name="Kaster A.-K."/>
            <person name="Goenrich M."/>
            <person name="Vollmers J."/>
            <person name="Thuermer A."/>
            <person name="Gottschalk G."/>
            <person name="Thauer R.K."/>
            <person name="Daniel R."/>
            <person name="Mueller V."/>
        </authorList>
    </citation>
    <scope>NUCLEOTIDE SEQUENCE [LARGE SCALE GENOMIC DNA]</scope>
    <source>
        <strain evidence="5">ATCC 29683 / DSM 1030 / JCM 2381 / KCTC 1655 / WB1</strain>
    </source>
</reference>
<dbReference type="KEGG" id="awo:Awo_c10420"/>
<dbReference type="PANTHER" id="PTHR30632">
    <property type="entry name" value="MOLYBDATE-BINDING PERIPLASMIC PROTEIN"/>
    <property type="match status" value="1"/>
</dbReference>
<sequence length="264" mass="28038">MKKTKKWLVALIGIGIILSLVTGCGSNTGKTDAAKVQEKSLNGQKLFIYCGAGMTKPFGEIVDAFKEETGCEMEVVYANAAQSQNQIKTTEEGDLFIAGSADELKPVQDYVTASKDLAKHIPVLAVKSGNPLGILGLNDLTKDGVEVVLGDAEATPIGKIANKALTDLGILDKVDVIARGATAPEIFNALAVDECDAIIVWKENVTGNSAEIVKTTDLDAYVKTIPAASLKNSANPEALNAFLAFLDTDKAKTIWENYGYEVLN</sequence>
<dbReference type="AlphaFoldDB" id="H6LCY9"/>
<accession>H6LCY9</accession>
<keyword evidence="3" id="KW-0732">Signal</keyword>
<evidence type="ECO:0000256" key="1">
    <source>
        <dbReference type="ARBA" id="ARBA00009175"/>
    </source>
</evidence>
<dbReference type="Gene3D" id="3.40.190.10">
    <property type="entry name" value="Periplasmic binding protein-like II"/>
    <property type="match status" value="2"/>
</dbReference>
<keyword evidence="5" id="KW-1185">Reference proteome</keyword>
<dbReference type="SUPFAM" id="SSF53850">
    <property type="entry name" value="Periplasmic binding protein-like II"/>
    <property type="match status" value="1"/>
</dbReference>
<evidence type="ECO:0000313" key="5">
    <source>
        <dbReference type="Proteomes" id="UP000007177"/>
    </source>
</evidence>
<dbReference type="InterPro" id="IPR005950">
    <property type="entry name" value="ModA"/>
</dbReference>
<dbReference type="NCBIfam" id="TIGR01256">
    <property type="entry name" value="modA"/>
    <property type="match status" value="1"/>
</dbReference>
<dbReference type="GO" id="GO:0030973">
    <property type="term" value="F:molybdate ion binding"/>
    <property type="evidence" value="ECO:0007669"/>
    <property type="project" value="TreeGrafter"/>
</dbReference>
<evidence type="ECO:0000256" key="2">
    <source>
        <dbReference type="ARBA" id="ARBA00022723"/>
    </source>
</evidence>
<dbReference type="STRING" id="931626.Awo_c10420"/>
<dbReference type="eggNOG" id="COG0725">
    <property type="taxonomic scope" value="Bacteria"/>
</dbReference>
<dbReference type="PROSITE" id="PS51257">
    <property type="entry name" value="PROKAR_LIPOPROTEIN"/>
    <property type="match status" value="1"/>
</dbReference>
<dbReference type="OrthoDB" id="9786399at2"/>
<organism evidence="4 5">
    <name type="scientific">Acetobacterium woodii (strain ATCC 29683 / DSM 1030 / JCM 2381 / KCTC 1655 / WB1)</name>
    <dbReference type="NCBI Taxonomy" id="931626"/>
    <lineage>
        <taxon>Bacteria</taxon>
        <taxon>Bacillati</taxon>
        <taxon>Bacillota</taxon>
        <taxon>Clostridia</taxon>
        <taxon>Eubacteriales</taxon>
        <taxon>Eubacteriaceae</taxon>
        <taxon>Acetobacterium</taxon>
    </lineage>
</organism>
<evidence type="ECO:0000256" key="3">
    <source>
        <dbReference type="ARBA" id="ARBA00022729"/>
    </source>
</evidence>
<dbReference type="RefSeq" id="WP_014355431.1">
    <property type="nucleotide sequence ID" value="NC_016894.1"/>
</dbReference>
<keyword evidence="2" id="KW-0479">Metal-binding</keyword>
<dbReference type="PANTHER" id="PTHR30632:SF0">
    <property type="entry name" value="SULFATE-BINDING PROTEIN"/>
    <property type="match status" value="1"/>
</dbReference>
<dbReference type="HOGENOM" id="CLU_065520_2_0_9"/>
<dbReference type="Pfam" id="PF13531">
    <property type="entry name" value="SBP_bac_11"/>
    <property type="match status" value="1"/>
</dbReference>
<name>H6LCY9_ACEWD</name>
<comment type="similarity">
    <text evidence="1">Belongs to the bacterial solute-binding protein ModA family.</text>
</comment>
<dbReference type="PIRSF" id="PIRSF004846">
    <property type="entry name" value="ModA"/>
    <property type="match status" value="1"/>
</dbReference>
<dbReference type="Proteomes" id="UP000007177">
    <property type="component" value="Chromosome"/>
</dbReference>
<reference evidence="4 5" key="2">
    <citation type="journal article" date="2012" name="PLoS ONE">
        <title>An ancient pathway combining carbon dioxide fixation with the generation and utilization of a sodium ion gradient for ATP synthesis.</title>
        <authorList>
            <person name="Poehlein A."/>
            <person name="Schmidt S."/>
            <person name="Kaster A.K."/>
            <person name="Goenrich M."/>
            <person name="Vollmers J."/>
            <person name="Thurmer A."/>
            <person name="Bertsch J."/>
            <person name="Schuchmann K."/>
            <person name="Voigt B."/>
            <person name="Hecker M."/>
            <person name="Daniel R."/>
            <person name="Thauer R.K."/>
            <person name="Gottschalk G."/>
            <person name="Muller V."/>
        </authorList>
    </citation>
    <scope>NUCLEOTIDE SEQUENCE [LARGE SCALE GENOMIC DNA]</scope>
    <source>
        <strain evidence="5">ATCC 29683 / DSM 1030 / JCM 2381 / KCTC 1655 / WB1</strain>
    </source>
</reference>
<protein>
    <submittedName>
        <fullName evidence="4">Molybdate/tungsten ABC transport system substrate binding protein ModA1</fullName>
    </submittedName>
</protein>
<gene>
    <name evidence="4" type="primary">modA1</name>
    <name evidence="4" type="ordered locus">Awo_c10420</name>
</gene>